<dbReference type="PANTHER" id="PTHR42928">
    <property type="entry name" value="TRICARBOXYLATE-BINDING PROTEIN"/>
    <property type="match status" value="1"/>
</dbReference>
<feature type="signal peptide" evidence="2">
    <location>
        <begin position="1"/>
        <end position="21"/>
    </location>
</feature>
<dbReference type="SUPFAM" id="SSF53850">
    <property type="entry name" value="Periplasmic binding protein-like II"/>
    <property type="match status" value="1"/>
</dbReference>
<dbReference type="Proteomes" id="UP000006876">
    <property type="component" value="Chromosome"/>
</dbReference>
<proteinExistence type="inferred from homology"/>
<dbReference type="EMBL" id="CP002287">
    <property type="protein sequence ID" value="ADP18258.1"/>
    <property type="molecule type" value="Genomic_DNA"/>
</dbReference>
<dbReference type="STRING" id="762376.AXYL_04950"/>
<evidence type="ECO:0000256" key="1">
    <source>
        <dbReference type="ARBA" id="ARBA00006987"/>
    </source>
</evidence>
<feature type="chain" id="PRO_5003171579" evidence="2">
    <location>
        <begin position="22"/>
        <end position="321"/>
    </location>
</feature>
<keyword evidence="2" id="KW-0732">Signal</keyword>
<dbReference type="InterPro" id="IPR005064">
    <property type="entry name" value="BUG"/>
</dbReference>
<dbReference type="KEGG" id="axy:AXYL_04950"/>
<evidence type="ECO:0000313" key="4">
    <source>
        <dbReference type="Proteomes" id="UP000006876"/>
    </source>
</evidence>
<dbReference type="Gene3D" id="3.40.190.150">
    <property type="entry name" value="Bordetella uptake gene, domain 1"/>
    <property type="match status" value="1"/>
</dbReference>
<dbReference type="eggNOG" id="COG3181">
    <property type="taxonomic scope" value="Bacteria"/>
</dbReference>
<dbReference type="AlphaFoldDB" id="E3HMN1"/>
<dbReference type="PANTHER" id="PTHR42928:SF5">
    <property type="entry name" value="BLR1237 PROTEIN"/>
    <property type="match status" value="1"/>
</dbReference>
<evidence type="ECO:0000256" key="2">
    <source>
        <dbReference type="SAM" id="SignalP"/>
    </source>
</evidence>
<dbReference type="PIRSF" id="PIRSF017082">
    <property type="entry name" value="YflP"/>
    <property type="match status" value="1"/>
</dbReference>
<dbReference type="Gene3D" id="3.40.190.10">
    <property type="entry name" value="Periplasmic binding protein-like II"/>
    <property type="match status" value="1"/>
</dbReference>
<dbReference type="Pfam" id="PF03401">
    <property type="entry name" value="TctC"/>
    <property type="match status" value="1"/>
</dbReference>
<sequence>MKRFAAAVSVLLCLGSVATHAQSPSTYPAKPVALLVGFGAGGGTDLLARYYAKSLADKLGQPFVVENKTGAGGALAINAAVKAPADGYTLLMGTTGIAVDTALGKASYSWQRDLAPVAMLGYASNVLVVPQKSSIHSVQDLIAEAGRRHVTFGSPGITSSMHMTGELFKQMAKVRMTHVPYRAAPPAEQALLAGDVDVLFDNMAGAMAFIEAGKFRPIAVSSATRNASLPDVPTIDEAGLKGFETTGTFFLMAPAKTPPEVIARLASSVEEISREPETLAFLGRLQITALHGGSEAVSVFMEAEVAKWTKVVTAPDFESAK</sequence>
<evidence type="ECO:0000313" key="3">
    <source>
        <dbReference type="EMBL" id="ADP18258.1"/>
    </source>
</evidence>
<gene>
    <name evidence="3" type="ordered locus">AXYL_04950</name>
</gene>
<dbReference type="OrthoDB" id="9780943at2"/>
<dbReference type="HOGENOM" id="CLU_045683_0_0_4"/>
<name>E3HMN1_ACHXA</name>
<keyword evidence="3" id="KW-0675">Receptor</keyword>
<dbReference type="InterPro" id="IPR042100">
    <property type="entry name" value="Bug_dom1"/>
</dbReference>
<dbReference type="PATRIC" id="fig|762376.5.peg.4953"/>
<dbReference type="RefSeq" id="WP_013395563.1">
    <property type="nucleotide sequence ID" value="NC_014640.1"/>
</dbReference>
<comment type="similarity">
    <text evidence="1">Belongs to the UPF0065 (bug) family.</text>
</comment>
<protein>
    <submittedName>
        <fullName evidence="3">Extra-cytoplasmic solute receptor family protein 136</fullName>
    </submittedName>
</protein>
<reference evidence="3 4" key="1">
    <citation type="journal article" date="2011" name="J. Bacteriol.">
        <title>Complete genome sequence of the haloaromatic acid-degrading bacterium Achromobacter xylosoxidans A8.</title>
        <authorList>
            <person name="Strnad H."/>
            <person name="Ridl J."/>
            <person name="Paces J."/>
            <person name="Kolar M."/>
            <person name="Vlcek C."/>
            <person name="Paces V."/>
        </authorList>
    </citation>
    <scope>NUCLEOTIDE SEQUENCE [LARGE SCALE GENOMIC DNA]</scope>
    <source>
        <strain evidence="3 4">A8</strain>
    </source>
</reference>
<organism evidence="3 4">
    <name type="scientific">Achromobacter xylosoxidans (strain A8)</name>
    <dbReference type="NCBI Taxonomy" id="762376"/>
    <lineage>
        <taxon>Bacteria</taxon>
        <taxon>Pseudomonadati</taxon>
        <taxon>Pseudomonadota</taxon>
        <taxon>Betaproteobacteria</taxon>
        <taxon>Burkholderiales</taxon>
        <taxon>Alcaligenaceae</taxon>
        <taxon>Achromobacter</taxon>
    </lineage>
</organism>
<accession>E3HMN1</accession>